<evidence type="ECO:0000313" key="1">
    <source>
        <dbReference type="EMBL" id="MEM0541331.1"/>
    </source>
</evidence>
<dbReference type="Pfam" id="PF20420">
    <property type="entry name" value="DUF6702"/>
    <property type="match status" value="1"/>
</dbReference>
<keyword evidence="2" id="KW-1185">Reference proteome</keyword>
<dbReference type="InterPro" id="IPR046525">
    <property type="entry name" value="DUF6702"/>
</dbReference>
<organism evidence="1 2">
    <name type="scientific">Flavobacterium aureirubrum</name>
    <dbReference type="NCBI Taxonomy" id="3133147"/>
    <lineage>
        <taxon>Bacteria</taxon>
        <taxon>Pseudomonadati</taxon>
        <taxon>Bacteroidota</taxon>
        <taxon>Flavobacteriia</taxon>
        <taxon>Flavobacteriales</taxon>
        <taxon>Flavobacteriaceae</taxon>
        <taxon>Flavobacterium</taxon>
    </lineage>
</organism>
<name>A0ABU9N1Q9_9FLAO</name>
<proteinExistence type="predicted"/>
<comment type="caution">
    <text evidence="1">The sequence shown here is derived from an EMBL/GenBank/DDBJ whole genome shotgun (WGS) entry which is preliminary data.</text>
</comment>
<protein>
    <submittedName>
        <fullName evidence="1">DUF6702 family protein</fullName>
    </submittedName>
</protein>
<dbReference type="EMBL" id="JBCGDO010000001">
    <property type="protein sequence ID" value="MEM0541331.1"/>
    <property type="molecule type" value="Genomic_DNA"/>
</dbReference>
<evidence type="ECO:0000313" key="2">
    <source>
        <dbReference type="Proteomes" id="UP001460072"/>
    </source>
</evidence>
<dbReference type="Proteomes" id="UP001460072">
    <property type="component" value="Unassembled WGS sequence"/>
</dbReference>
<dbReference type="RefSeq" id="WP_342694562.1">
    <property type="nucleotide sequence ID" value="NZ_JBCGDO010000001.1"/>
</dbReference>
<sequence length="166" mass="19298">MKKIGILFLCCTLLFEFTSFKAHRFYTAIFQINYVQPKKMVQITTRIFVDDLNNALKNQFHKNTYLGTDKESAQDIELMKKYFADKFKLSINGKFHAMNYLSKEIEDDVVVCYLNIKDISKLNTLEIENSVIVEIHPEQQNIIQFNDNGNKKSLLLSGDTIKGMLK</sequence>
<accession>A0ABU9N1Q9</accession>
<gene>
    <name evidence="1" type="ORF">WFZ85_01765</name>
</gene>
<reference evidence="1 2" key="1">
    <citation type="submission" date="2024-03" db="EMBL/GenBank/DDBJ databases">
        <title>Two novel species of the genus Flavobacterium exhibiting potentially degradation of complex polysaccharides.</title>
        <authorList>
            <person name="Lian X."/>
        </authorList>
    </citation>
    <scope>NUCLEOTIDE SEQUENCE [LARGE SCALE GENOMIC DNA]</scope>
    <source>
        <strain evidence="2">j3</strain>
    </source>
</reference>